<comment type="subcellular location">
    <subcellularLocation>
        <location evidence="1">Cell membrane</location>
        <topology evidence="1">Multi-pass membrane protein</topology>
    </subcellularLocation>
</comment>
<dbReference type="PANTHER" id="PTHR30482">
    <property type="entry name" value="HIGH-AFFINITY BRANCHED-CHAIN AMINO ACID TRANSPORT SYSTEM PERMEASE"/>
    <property type="match status" value="1"/>
</dbReference>
<dbReference type="InterPro" id="IPR043428">
    <property type="entry name" value="LivM-like"/>
</dbReference>
<dbReference type="Pfam" id="PF02653">
    <property type="entry name" value="BPD_transp_2"/>
    <property type="match status" value="1"/>
</dbReference>
<dbReference type="EMBL" id="FTOT01000004">
    <property type="protein sequence ID" value="SIT03435.1"/>
    <property type="molecule type" value="Genomic_DNA"/>
</dbReference>
<evidence type="ECO:0000256" key="2">
    <source>
        <dbReference type="ARBA" id="ARBA00022475"/>
    </source>
</evidence>
<accession>A0A1N7NYJ8</accession>
<keyword evidence="2" id="KW-1003">Cell membrane</keyword>
<evidence type="ECO:0000313" key="7">
    <source>
        <dbReference type="EMBL" id="SIT03435.1"/>
    </source>
</evidence>
<name>A0A1N7NYJ8_9RHOB</name>
<proteinExistence type="predicted"/>
<feature type="transmembrane region" description="Helical" evidence="6">
    <location>
        <begin position="146"/>
        <end position="164"/>
    </location>
</feature>
<dbReference type="OrthoDB" id="9810505at2"/>
<evidence type="ECO:0000256" key="1">
    <source>
        <dbReference type="ARBA" id="ARBA00004651"/>
    </source>
</evidence>
<feature type="transmembrane region" description="Helical" evidence="6">
    <location>
        <begin position="54"/>
        <end position="73"/>
    </location>
</feature>
<gene>
    <name evidence="7" type="ORF">SAMN05421774_104244</name>
</gene>
<keyword evidence="5 6" id="KW-0472">Membrane</keyword>
<dbReference type="AlphaFoldDB" id="A0A1N7NYJ8"/>
<dbReference type="RefSeq" id="WP_083701243.1">
    <property type="nucleotide sequence ID" value="NZ_BMEH01000004.1"/>
</dbReference>
<sequence>MSALWPLAGIALALLGVAAPFGGNAYATGIAFQVAMWIALAQSWSMLSATTGYISLGHAVFYGIGGYVAVLMVDAAPFPAVMLVAALAPAVFAAVVGLPVLRVRGPYFVILTYGLAELVRHVVMRIESALGSFGRMIFSAPSPDALLWWMVGLAVAATLGAWAVRHSRFGAGLAAIREDEIAAETLGVPTARLKLLALIASATIPGAVGALAMMRTGYFEPGQAFDPVVSFTIVTMALVGGTDSVRGPILGAIGFALLSEALWSNFPQLYMIVLGAALIGFVLFVPQGLSGVLDRKGGRA</sequence>
<protein>
    <submittedName>
        <fullName evidence="7">Amino acid/amide ABC transporter membrane protein 2, HAAT family</fullName>
    </submittedName>
</protein>
<reference evidence="7 8" key="1">
    <citation type="submission" date="2017-01" db="EMBL/GenBank/DDBJ databases">
        <authorList>
            <person name="Mah S.A."/>
            <person name="Swanson W.J."/>
            <person name="Moy G.W."/>
            <person name="Vacquier V.D."/>
        </authorList>
    </citation>
    <scope>NUCLEOTIDE SEQUENCE [LARGE SCALE GENOMIC DNA]</scope>
    <source>
        <strain evidence="7 8">DSM 26375</strain>
    </source>
</reference>
<feature type="transmembrane region" description="Helical" evidence="6">
    <location>
        <begin position="79"/>
        <end position="101"/>
    </location>
</feature>
<dbReference type="InterPro" id="IPR001851">
    <property type="entry name" value="ABC_transp_permease"/>
</dbReference>
<evidence type="ECO:0000256" key="5">
    <source>
        <dbReference type="ARBA" id="ARBA00023136"/>
    </source>
</evidence>
<dbReference type="GO" id="GO:0015658">
    <property type="term" value="F:branched-chain amino acid transmembrane transporter activity"/>
    <property type="evidence" value="ECO:0007669"/>
    <property type="project" value="InterPro"/>
</dbReference>
<dbReference type="Proteomes" id="UP000186141">
    <property type="component" value="Unassembled WGS sequence"/>
</dbReference>
<keyword evidence="8" id="KW-1185">Reference proteome</keyword>
<evidence type="ECO:0000313" key="8">
    <source>
        <dbReference type="Proteomes" id="UP000186141"/>
    </source>
</evidence>
<feature type="transmembrane region" description="Helical" evidence="6">
    <location>
        <begin position="195"/>
        <end position="218"/>
    </location>
</feature>
<evidence type="ECO:0000256" key="4">
    <source>
        <dbReference type="ARBA" id="ARBA00022989"/>
    </source>
</evidence>
<dbReference type="GO" id="GO:0005886">
    <property type="term" value="C:plasma membrane"/>
    <property type="evidence" value="ECO:0007669"/>
    <property type="project" value="UniProtKB-SubCell"/>
</dbReference>
<keyword evidence="4 6" id="KW-1133">Transmembrane helix</keyword>
<dbReference type="STRING" id="1086013.SAMN05421774_104244"/>
<organism evidence="7 8">
    <name type="scientific">Gemmobacter megaterium</name>
    <dbReference type="NCBI Taxonomy" id="1086013"/>
    <lineage>
        <taxon>Bacteria</taxon>
        <taxon>Pseudomonadati</taxon>
        <taxon>Pseudomonadota</taxon>
        <taxon>Alphaproteobacteria</taxon>
        <taxon>Rhodobacterales</taxon>
        <taxon>Paracoccaceae</taxon>
        <taxon>Gemmobacter</taxon>
    </lineage>
</organism>
<evidence type="ECO:0000256" key="6">
    <source>
        <dbReference type="SAM" id="Phobius"/>
    </source>
</evidence>
<feature type="transmembrane region" description="Helical" evidence="6">
    <location>
        <begin position="272"/>
        <end position="293"/>
    </location>
</feature>
<evidence type="ECO:0000256" key="3">
    <source>
        <dbReference type="ARBA" id="ARBA00022692"/>
    </source>
</evidence>
<dbReference type="PANTHER" id="PTHR30482:SF20">
    <property type="entry name" value="HIGH-AFFINITY BRANCHED-CHAIN AMINO ACID TRANSPORT SYSTEM PERMEASE PROTEIN LIVM"/>
    <property type="match status" value="1"/>
</dbReference>
<keyword evidence="3 6" id="KW-0812">Transmembrane</keyword>
<dbReference type="CDD" id="cd06581">
    <property type="entry name" value="TM_PBP1_LivM_like"/>
    <property type="match status" value="1"/>
</dbReference>